<dbReference type="Proteomes" id="UP001204524">
    <property type="component" value="Unassembled WGS sequence"/>
</dbReference>
<feature type="transmembrane region" description="Helical" evidence="1">
    <location>
        <begin position="228"/>
        <end position="246"/>
    </location>
</feature>
<keyword evidence="1" id="KW-0812">Transmembrane</keyword>
<keyword evidence="1" id="KW-0472">Membrane</keyword>
<evidence type="ECO:0000313" key="3">
    <source>
        <dbReference type="Proteomes" id="UP001204524"/>
    </source>
</evidence>
<dbReference type="EMBL" id="JANARS010000002">
    <property type="protein sequence ID" value="MCP3421377.1"/>
    <property type="molecule type" value="Genomic_DNA"/>
</dbReference>
<feature type="transmembrane region" description="Helical" evidence="1">
    <location>
        <begin position="197"/>
        <end position="216"/>
    </location>
</feature>
<keyword evidence="3" id="KW-1185">Reference proteome</keyword>
<feature type="transmembrane region" description="Helical" evidence="1">
    <location>
        <begin position="258"/>
        <end position="277"/>
    </location>
</feature>
<comment type="caution">
    <text evidence="2">The sequence shown here is derived from an EMBL/GenBank/DDBJ whole genome shotgun (WGS) entry which is preliminary data.</text>
</comment>
<evidence type="ECO:0000256" key="1">
    <source>
        <dbReference type="SAM" id="Phobius"/>
    </source>
</evidence>
<name>A0ABT1KUR0_9ACTN</name>
<reference evidence="2 3" key="1">
    <citation type="submission" date="2022-06" db="EMBL/GenBank/DDBJ databases">
        <authorList>
            <person name="So Y."/>
        </authorList>
    </citation>
    <scope>NUCLEOTIDE SEQUENCE [LARGE SCALE GENOMIC DNA]</scope>
    <source>
        <strain evidence="2 3">STR3</strain>
    </source>
</reference>
<accession>A0ABT1KUR0</accession>
<dbReference type="RefSeq" id="WP_254180594.1">
    <property type="nucleotide sequence ID" value="NZ_JANARS010000002.1"/>
</dbReference>
<keyword evidence="1" id="KW-1133">Transmembrane helix</keyword>
<organism evidence="2 3">
    <name type="scientific">Nocardioides pinisoli</name>
    <dbReference type="NCBI Taxonomy" id="2950279"/>
    <lineage>
        <taxon>Bacteria</taxon>
        <taxon>Bacillati</taxon>
        <taxon>Actinomycetota</taxon>
        <taxon>Actinomycetes</taxon>
        <taxon>Propionibacteriales</taxon>
        <taxon>Nocardioidaceae</taxon>
        <taxon>Nocardioides</taxon>
    </lineage>
</organism>
<protein>
    <submittedName>
        <fullName evidence="2">Uncharacterized protein</fullName>
    </submittedName>
</protein>
<proteinExistence type="predicted"/>
<gene>
    <name evidence="2" type="ORF">NCI01_06185</name>
</gene>
<feature type="transmembrane region" description="Helical" evidence="1">
    <location>
        <begin position="161"/>
        <end position="182"/>
    </location>
</feature>
<evidence type="ECO:0000313" key="2">
    <source>
        <dbReference type="EMBL" id="MCP3421377.1"/>
    </source>
</evidence>
<sequence>MSRHLAAASVPVTRGMRVLLVVAAVLVFLAGLQLTVFPTRTAEWFSWTIDVPMTAVFLGAAYWSSAVLEVAGARSRTWSRARLTVWTVLVFTVLTLVVTLVHLDKFHLGADNPASARAITWGWLAIYAGVPVAMVVGLVLQARVAGAVTDVDDVRRLPAGLQWLLVGLAAVLLGSGVALLLAPEWAAEAWAWPLTPLTARAIGAWLVGLGWAAAHARLVDDAASVRPVGLTGAAFVVLEAVALLRYGDALDWSGWQAVAYVAGLAWIAVVSAWILALERSRLPAR</sequence>
<feature type="transmembrane region" description="Helical" evidence="1">
    <location>
        <begin position="121"/>
        <end position="140"/>
    </location>
</feature>
<feature type="transmembrane region" description="Helical" evidence="1">
    <location>
        <begin position="51"/>
        <end position="71"/>
    </location>
</feature>
<feature type="transmembrane region" description="Helical" evidence="1">
    <location>
        <begin position="83"/>
        <end position="101"/>
    </location>
</feature>